<gene>
    <name evidence="2" type="ORF">AU381_08795</name>
</gene>
<dbReference type="Pfam" id="PF09898">
    <property type="entry name" value="DUF2125"/>
    <property type="match status" value="1"/>
</dbReference>
<evidence type="ECO:0008006" key="4">
    <source>
        <dbReference type="Google" id="ProtNLM"/>
    </source>
</evidence>
<evidence type="ECO:0000256" key="1">
    <source>
        <dbReference type="SAM" id="Phobius"/>
    </source>
</evidence>
<sequence length="337" mass="35629">MTVTEVAKGRPASRKFLWLATGIILVAGIYSGAWFVAADQIEKRLPAYLAEKQASGLGGECTDLEVRGFPFRIGLFCNKVRLDDTRHGASASFGALRTAAQVYQPGRAVVELDGPAEIRVSPGISVSADWTLLHASLAATFSGIDRTSVAYDNLTGTVRSPEMGKGVGFGASHGEIHLRQNGEDLDAALSVEKLDLRPEEGPSFAPPANIAADLKVTGKAEWLRGGTIAPHMLRSTRGELRQLTLDAGSGMNAKLSGPFSVDDQGLLSGEFSLTLVNIDAWRENLVKAVPEEADLINNIANVLAALAAGKNEATVKLNVRDGTAFLAFVPIGVLPAL</sequence>
<evidence type="ECO:0000313" key="2">
    <source>
        <dbReference type="EMBL" id="OAP43480.1"/>
    </source>
</evidence>
<keyword evidence="1" id="KW-0812">Transmembrane</keyword>
<protein>
    <recommendedName>
        <fullName evidence="4">DUF2125 domain-containing protein</fullName>
    </recommendedName>
</protein>
<dbReference type="Proteomes" id="UP000094025">
    <property type="component" value="Unassembled WGS sequence"/>
</dbReference>
<evidence type="ECO:0000313" key="3">
    <source>
        <dbReference type="Proteomes" id="UP000094025"/>
    </source>
</evidence>
<comment type="caution">
    <text evidence="2">The sequence shown here is derived from an EMBL/GenBank/DDBJ whole genome shotgun (WGS) entry which is preliminary data.</text>
</comment>
<dbReference type="RefSeq" id="WP_064240051.1">
    <property type="nucleotide sequence ID" value="NZ_LPUX01000046.1"/>
</dbReference>
<name>A0A178Y7I2_9HYPH</name>
<feature type="transmembrane region" description="Helical" evidence="1">
    <location>
        <begin position="16"/>
        <end position="37"/>
    </location>
</feature>
<keyword evidence="1" id="KW-0472">Membrane</keyword>
<keyword evidence="1" id="KW-1133">Transmembrane helix</keyword>
<proteinExistence type="predicted"/>
<keyword evidence="3" id="KW-1185">Reference proteome</keyword>
<accession>A0A178Y7I2</accession>
<reference evidence="2 3" key="1">
    <citation type="journal article" date="2016" name="Int. J. Syst. Evol. Microbiol.">
        <title>Ensifer glycinis sp. nov., an novel rhizobial species associated with Glycine spp.</title>
        <authorList>
            <person name="Yan H."/>
            <person name="Yan J."/>
            <person name="Sui X.H."/>
            <person name="Wang E.T."/>
            <person name="Chen W.X."/>
            <person name="Zhang X.X."/>
            <person name="Chen W.F."/>
        </authorList>
    </citation>
    <scope>NUCLEOTIDE SEQUENCE [LARGE SCALE GENOMIC DNA]</scope>
    <source>
        <strain evidence="2 3">CCBAU 23380</strain>
    </source>
</reference>
<dbReference type="STRING" id="1472378.AU381_08795"/>
<dbReference type="InterPro" id="IPR018666">
    <property type="entry name" value="DUF2125"/>
</dbReference>
<organism evidence="2 3">
    <name type="scientific">Sinorhizobium glycinis</name>
    <dbReference type="NCBI Taxonomy" id="1472378"/>
    <lineage>
        <taxon>Bacteria</taxon>
        <taxon>Pseudomonadati</taxon>
        <taxon>Pseudomonadota</taxon>
        <taxon>Alphaproteobacteria</taxon>
        <taxon>Hyphomicrobiales</taxon>
        <taxon>Rhizobiaceae</taxon>
        <taxon>Sinorhizobium/Ensifer group</taxon>
        <taxon>Sinorhizobium</taxon>
    </lineage>
</organism>
<dbReference type="EMBL" id="LPUX01000046">
    <property type="protein sequence ID" value="OAP43480.1"/>
    <property type="molecule type" value="Genomic_DNA"/>
</dbReference>
<dbReference type="OrthoDB" id="7169664at2"/>
<dbReference type="AlphaFoldDB" id="A0A178Y7I2"/>